<reference evidence="1" key="1">
    <citation type="submission" date="2019-08" db="EMBL/GenBank/DDBJ databases">
        <title>Reference gene set and small RNA set construction with multiple tissues from Davidia involucrata Baill.</title>
        <authorList>
            <person name="Yang H."/>
            <person name="Zhou C."/>
            <person name="Li G."/>
            <person name="Wang J."/>
            <person name="Gao P."/>
            <person name="Wang M."/>
            <person name="Wang R."/>
            <person name="Zhao Y."/>
        </authorList>
    </citation>
    <scope>NUCLEOTIDE SEQUENCE</scope>
    <source>
        <tissue evidence="1">Mixed with DoveR01_LX</tissue>
    </source>
</reference>
<accession>A0A5B7AER7</accession>
<dbReference type="AlphaFoldDB" id="A0A5B7AER7"/>
<name>A0A5B7AER7_DAVIN</name>
<organism evidence="1">
    <name type="scientific">Davidia involucrata</name>
    <name type="common">Dove tree</name>
    <dbReference type="NCBI Taxonomy" id="16924"/>
    <lineage>
        <taxon>Eukaryota</taxon>
        <taxon>Viridiplantae</taxon>
        <taxon>Streptophyta</taxon>
        <taxon>Embryophyta</taxon>
        <taxon>Tracheophyta</taxon>
        <taxon>Spermatophyta</taxon>
        <taxon>Magnoliopsida</taxon>
        <taxon>eudicotyledons</taxon>
        <taxon>Gunneridae</taxon>
        <taxon>Pentapetalae</taxon>
        <taxon>asterids</taxon>
        <taxon>Cornales</taxon>
        <taxon>Nyssaceae</taxon>
        <taxon>Davidia</taxon>
    </lineage>
</organism>
<gene>
    <name evidence="1" type="ORF">Din_024650</name>
</gene>
<dbReference type="EMBL" id="GHES01024650">
    <property type="protein sequence ID" value="MPA55209.1"/>
    <property type="molecule type" value="Transcribed_RNA"/>
</dbReference>
<proteinExistence type="predicted"/>
<protein>
    <submittedName>
        <fullName evidence="1">Uncharacterized protein</fullName>
    </submittedName>
</protein>
<evidence type="ECO:0000313" key="1">
    <source>
        <dbReference type="EMBL" id="MPA55209.1"/>
    </source>
</evidence>
<sequence length="187" mass="20482">MRMRTLNMELGFTAGVIHVVKVEMIGIMKNVEAAEDTAGMKRSTWGEGTEVMKGTHIGGMEKMRSEISMEIEGAEEMRKKSVEVEEMKGIGKWILPRDLNMTILGQVREGMIMTGVMMDGPGAETETACYLGANLYMCCCYVKAGCSSNWQVRAGPGMPGFDEGGGWSDGDALCRKVYVTHALFCID</sequence>